<keyword evidence="9" id="KW-1185">Reference proteome</keyword>
<keyword evidence="2 6" id="KW-0808">Transferase</keyword>
<dbReference type="PROSITE" id="PS00584">
    <property type="entry name" value="PFKB_KINASES_2"/>
    <property type="match status" value="1"/>
</dbReference>
<evidence type="ECO:0000256" key="5">
    <source>
        <dbReference type="ARBA" id="ARBA00022840"/>
    </source>
</evidence>
<dbReference type="Pfam" id="PF00294">
    <property type="entry name" value="PfkB"/>
    <property type="match status" value="1"/>
</dbReference>
<dbReference type="PROSITE" id="PS00583">
    <property type="entry name" value="PFKB_KINASES_1"/>
    <property type="match status" value="1"/>
</dbReference>
<dbReference type="Proteomes" id="UP001430614">
    <property type="component" value="Unassembled WGS sequence"/>
</dbReference>
<dbReference type="RefSeq" id="WP_230559435.1">
    <property type="nucleotide sequence ID" value="NZ_JAJITC010000001.1"/>
</dbReference>
<evidence type="ECO:0000256" key="4">
    <source>
        <dbReference type="ARBA" id="ARBA00022777"/>
    </source>
</evidence>
<evidence type="ECO:0000256" key="1">
    <source>
        <dbReference type="ARBA" id="ARBA00010688"/>
    </source>
</evidence>
<evidence type="ECO:0000256" key="2">
    <source>
        <dbReference type="ARBA" id="ARBA00022679"/>
    </source>
</evidence>
<dbReference type="InterPro" id="IPR029056">
    <property type="entry name" value="Ribokinase-like"/>
</dbReference>
<comment type="similarity">
    <text evidence="1 6">Belongs to the carbohydrate kinase PfkB family.</text>
</comment>
<reference evidence="8 9" key="1">
    <citation type="submission" date="2021-11" db="EMBL/GenBank/DDBJ databases">
        <authorList>
            <person name="Oh E.-T."/>
            <person name="Kim S.-B."/>
        </authorList>
    </citation>
    <scope>NUCLEOTIDE SEQUENCE [LARGE SCALE GENOMIC DNA]</scope>
    <source>
        <strain evidence="8 9">MMS20-SJTN17</strain>
    </source>
</reference>
<accession>A0ABS8K6Z4</accession>
<dbReference type="InterPro" id="IPR017583">
    <property type="entry name" value="Tagatose/fructose_Pkinase"/>
</dbReference>
<dbReference type="CDD" id="cd01164">
    <property type="entry name" value="FruK_PfkB_like"/>
    <property type="match status" value="1"/>
</dbReference>
<evidence type="ECO:0000313" key="9">
    <source>
        <dbReference type="Proteomes" id="UP001430614"/>
    </source>
</evidence>
<name>A0ABS8K6Z4_9BURK</name>
<keyword evidence="5" id="KW-0067">ATP-binding</keyword>
<protein>
    <recommendedName>
        <fullName evidence="6">Phosphofructokinase</fullName>
    </recommendedName>
</protein>
<dbReference type="NCBIfam" id="TIGR03168">
    <property type="entry name" value="1-PFK"/>
    <property type="match status" value="1"/>
</dbReference>
<organism evidence="8 9">
    <name type="scientific">Paraburkholderia translucens</name>
    <dbReference type="NCBI Taxonomy" id="2886945"/>
    <lineage>
        <taxon>Bacteria</taxon>
        <taxon>Pseudomonadati</taxon>
        <taxon>Pseudomonadota</taxon>
        <taxon>Betaproteobacteria</taxon>
        <taxon>Burkholderiales</taxon>
        <taxon>Burkholderiaceae</taxon>
        <taxon>Paraburkholderia</taxon>
    </lineage>
</organism>
<keyword evidence="4" id="KW-0418">Kinase</keyword>
<dbReference type="SUPFAM" id="SSF53613">
    <property type="entry name" value="Ribokinase-like"/>
    <property type="match status" value="1"/>
</dbReference>
<dbReference type="PIRSF" id="PIRSF000535">
    <property type="entry name" value="1PFK/6PFK/LacC"/>
    <property type="match status" value="1"/>
</dbReference>
<dbReference type="InterPro" id="IPR002173">
    <property type="entry name" value="Carboh/pur_kinase_PfkB_CS"/>
</dbReference>
<dbReference type="Gene3D" id="3.40.1190.20">
    <property type="match status" value="1"/>
</dbReference>
<comment type="caution">
    <text evidence="8">The sequence shown here is derived from an EMBL/GenBank/DDBJ whole genome shotgun (WGS) entry which is preliminary data.</text>
</comment>
<gene>
    <name evidence="8" type="ORF">LJ655_01195</name>
</gene>
<proteinExistence type="inferred from homology"/>
<dbReference type="PANTHER" id="PTHR46566">
    <property type="entry name" value="1-PHOSPHOFRUCTOKINASE-RELATED"/>
    <property type="match status" value="1"/>
</dbReference>
<dbReference type="EMBL" id="JAJITC010000001">
    <property type="protein sequence ID" value="MCC8400520.1"/>
    <property type="molecule type" value="Genomic_DNA"/>
</dbReference>
<evidence type="ECO:0000256" key="3">
    <source>
        <dbReference type="ARBA" id="ARBA00022741"/>
    </source>
</evidence>
<evidence type="ECO:0000259" key="7">
    <source>
        <dbReference type="Pfam" id="PF00294"/>
    </source>
</evidence>
<dbReference type="InterPro" id="IPR011611">
    <property type="entry name" value="PfkB_dom"/>
</dbReference>
<keyword evidence="3" id="KW-0547">Nucleotide-binding</keyword>
<sequence>MAEILTLTLNPAVDVATSVDQIVDTRKLRCGAARRDPGGGGINVARVIHRLGGDCEALYMAGGVPGLMLSAMIEAEGVHATCIGIAGETRENFSVRERSSGREFRFVLPGPMLAEAEWQACLRHIGERAVAPRYLVLSGSVPPGVPDDIYARIVRIARQHDSRVVLDTSGAPLAEALAAGVFLVKPSLSELSALAGRELLDDAQRLDAARKIVRDGGAAIVALTLGEQGALVVTAERAVRVPGFVVPVASSIGAGDSFLAAMVWAINRDMGFDETLRYAVAAASASLLAEGTRLCEREQIERIYRKLAGADIVCES</sequence>
<evidence type="ECO:0000256" key="6">
    <source>
        <dbReference type="PIRNR" id="PIRNR000535"/>
    </source>
</evidence>
<dbReference type="PANTHER" id="PTHR46566:SF2">
    <property type="entry name" value="ATP-DEPENDENT 6-PHOSPHOFRUCTOKINASE ISOZYME 2"/>
    <property type="match status" value="1"/>
</dbReference>
<feature type="domain" description="Carbohydrate kinase PfkB" evidence="7">
    <location>
        <begin position="19"/>
        <end position="296"/>
    </location>
</feature>
<evidence type="ECO:0000313" key="8">
    <source>
        <dbReference type="EMBL" id="MCC8400520.1"/>
    </source>
</evidence>